<reference evidence="1" key="2">
    <citation type="submission" date="2015-04" db="UniProtKB">
        <authorList>
            <consortium name="EnsemblPlants"/>
        </authorList>
    </citation>
    <scope>IDENTIFICATION</scope>
</reference>
<name>A0A0D9Y9L2_9ORYZ</name>
<evidence type="ECO:0000313" key="1">
    <source>
        <dbReference type="EnsemblPlants" id="OGLUM01G20700.1"/>
    </source>
</evidence>
<organism evidence="1">
    <name type="scientific">Oryza glumipatula</name>
    <dbReference type="NCBI Taxonomy" id="40148"/>
    <lineage>
        <taxon>Eukaryota</taxon>
        <taxon>Viridiplantae</taxon>
        <taxon>Streptophyta</taxon>
        <taxon>Embryophyta</taxon>
        <taxon>Tracheophyta</taxon>
        <taxon>Spermatophyta</taxon>
        <taxon>Magnoliopsida</taxon>
        <taxon>Liliopsida</taxon>
        <taxon>Poales</taxon>
        <taxon>Poaceae</taxon>
        <taxon>BOP clade</taxon>
        <taxon>Oryzoideae</taxon>
        <taxon>Oryzeae</taxon>
        <taxon>Oryzinae</taxon>
        <taxon>Oryza</taxon>
    </lineage>
</organism>
<keyword evidence="2" id="KW-1185">Reference proteome</keyword>
<dbReference type="eggNOG" id="ENOG502R4QK">
    <property type="taxonomic scope" value="Eukaryota"/>
</dbReference>
<accession>A0A0D9Y9L2</accession>
<protein>
    <submittedName>
        <fullName evidence="1">Uncharacterized protein</fullName>
    </submittedName>
</protein>
<dbReference type="Gramene" id="OGLUM01G20700.1">
    <property type="protein sequence ID" value="OGLUM01G20700.1"/>
    <property type="gene ID" value="OGLUM01G20700"/>
</dbReference>
<reference evidence="1" key="3">
    <citation type="submission" date="2018-05" db="EMBL/GenBank/DDBJ databases">
        <title>OgluRS3 (Oryza glumaepatula Reference Sequence Version 3).</title>
        <authorList>
            <person name="Zhang J."/>
            <person name="Kudrna D."/>
            <person name="Lee S."/>
            <person name="Talag J."/>
            <person name="Welchert J."/>
            <person name="Wing R.A."/>
        </authorList>
    </citation>
    <scope>NUCLEOTIDE SEQUENCE [LARGE SCALE GENOMIC DNA]</scope>
</reference>
<evidence type="ECO:0000313" key="2">
    <source>
        <dbReference type="Proteomes" id="UP000026961"/>
    </source>
</evidence>
<dbReference type="AlphaFoldDB" id="A0A0D9Y9L2"/>
<reference evidence="1" key="1">
    <citation type="submission" date="2013-08" db="EMBL/GenBank/DDBJ databases">
        <title>Oryza genome evolution.</title>
        <authorList>
            <person name="Wing R.A."/>
            <person name="Panaud O."/>
            <person name="Oliveira A.C."/>
        </authorList>
    </citation>
    <scope>NUCLEOTIDE SEQUENCE</scope>
</reference>
<proteinExistence type="predicted"/>
<sequence length="168" mass="19049">MVVPYLTRAVLATPLRAFVPSCPGVWQTLCDVSSFTVRLHRLFGVIFLNDYRDCVTVFVSSAFSRTLVHDAPPVRPRPLYGAPCAPCGSATSTSTSRLRLHRPRLLYARLPRPRLPRTLRFGYIDNAQRAIIRIEYSCWFILQSKCPRCSRLDCGGMLEYMVVRVILG</sequence>
<dbReference type="Proteomes" id="UP000026961">
    <property type="component" value="Chromosome 1"/>
</dbReference>
<dbReference type="EnsemblPlants" id="OGLUM01G20700.1">
    <property type="protein sequence ID" value="OGLUM01G20700.1"/>
    <property type="gene ID" value="OGLUM01G20700"/>
</dbReference>
<dbReference type="HOGENOM" id="CLU_114296_0_0_1"/>